<keyword evidence="1" id="KW-0472">Membrane</keyword>
<dbReference type="RefSeq" id="WP_017928972.1">
    <property type="nucleotide sequence ID" value="NZ_KB822999.1"/>
</dbReference>
<proteinExistence type="predicted"/>
<evidence type="ECO:0000256" key="1">
    <source>
        <dbReference type="SAM" id="Phobius"/>
    </source>
</evidence>
<dbReference type="EMBL" id="APGJ01000004">
    <property type="protein sequence ID" value="EYD72690.1"/>
    <property type="molecule type" value="Genomic_DNA"/>
</dbReference>
<dbReference type="Proteomes" id="UP000025047">
    <property type="component" value="Unassembled WGS sequence"/>
</dbReference>
<keyword evidence="1" id="KW-0812">Transmembrane</keyword>
<reference evidence="3 4" key="1">
    <citation type="submission" date="2013-03" db="EMBL/GenBank/DDBJ databases">
        <authorList>
            <person name="Fiebig A."/>
            <person name="Goeker M."/>
            <person name="Klenk H.-P.P."/>
        </authorList>
    </citation>
    <scope>NUCLEOTIDE SEQUENCE [LARGE SCALE GENOMIC DNA]</scope>
    <source>
        <strain evidence="3 4">DSM 17492</strain>
    </source>
</reference>
<dbReference type="Pfam" id="PF07331">
    <property type="entry name" value="TctB"/>
    <property type="match status" value="1"/>
</dbReference>
<keyword evidence="4" id="KW-1185">Reference proteome</keyword>
<dbReference type="eggNOG" id="ENOG5032SKA">
    <property type="taxonomic scope" value="Bacteria"/>
</dbReference>
<gene>
    <name evidence="3" type="ORF">Lokhon_01491</name>
</gene>
<dbReference type="STRING" id="1122180.Lokhon_01491"/>
<protein>
    <submittedName>
        <fullName evidence="3">Tricarboxylate transport protein TctB</fullName>
    </submittedName>
</protein>
<dbReference type="HOGENOM" id="CLU_110735_3_0_5"/>
<evidence type="ECO:0000313" key="4">
    <source>
        <dbReference type="Proteomes" id="UP000025047"/>
    </source>
</evidence>
<sequence>MSDRIFGGIGLMLAALYAFAATTIPDSFMSDAVGPRAFPYGIAAVMALSSVWFLFKPDPAPDWPRMGRIAEIGAAALVMIAYAQLLPEIGFVIATAFAAAYLTWRLGSSLLQSAIIGVGTSVGIYVIFHLVLGLSLARGPFGF</sequence>
<dbReference type="PATRIC" id="fig|1122180.6.peg.1473"/>
<keyword evidence="1" id="KW-1133">Transmembrane helix</keyword>
<organism evidence="3 4">
    <name type="scientific">Limimaricola hongkongensis DSM 17492</name>
    <dbReference type="NCBI Taxonomy" id="1122180"/>
    <lineage>
        <taxon>Bacteria</taxon>
        <taxon>Pseudomonadati</taxon>
        <taxon>Pseudomonadota</taxon>
        <taxon>Alphaproteobacteria</taxon>
        <taxon>Rhodobacterales</taxon>
        <taxon>Paracoccaceae</taxon>
        <taxon>Limimaricola</taxon>
    </lineage>
</organism>
<comment type="caution">
    <text evidence="3">The sequence shown here is derived from an EMBL/GenBank/DDBJ whole genome shotgun (WGS) entry which is preliminary data.</text>
</comment>
<dbReference type="OrthoDB" id="5519430at2"/>
<accession>A0A017HEF7</accession>
<feature type="transmembrane region" description="Helical" evidence="1">
    <location>
        <begin position="76"/>
        <end position="102"/>
    </location>
</feature>
<dbReference type="AlphaFoldDB" id="A0A017HEF7"/>
<name>A0A017HEF7_9RHOB</name>
<evidence type="ECO:0000313" key="3">
    <source>
        <dbReference type="EMBL" id="EYD72690.1"/>
    </source>
</evidence>
<feature type="transmembrane region" description="Helical" evidence="1">
    <location>
        <begin position="114"/>
        <end position="137"/>
    </location>
</feature>
<feature type="domain" description="DUF1468" evidence="2">
    <location>
        <begin position="7"/>
        <end position="136"/>
    </location>
</feature>
<feature type="transmembrane region" description="Helical" evidence="1">
    <location>
        <begin position="36"/>
        <end position="55"/>
    </location>
</feature>
<evidence type="ECO:0000259" key="2">
    <source>
        <dbReference type="Pfam" id="PF07331"/>
    </source>
</evidence>
<dbReference type="InterPro" id="IPR009936">
    <property type="entry name" value="DUF1468"/>
</dbReference>